<dbReference type="AlphaFoldDB" id="A0A2T0ANT2"/>
<dbReference type="OrthoDB" id="1722668at2"/>
<reference evidence="1 2" key="1">
    <citation type="submission" date="2018-03" db="EMBL/GenBank/DDBJ databases">
        <title>Genome sequence of Moorella humiferrea DSM 23265.</title>
        <authorList>
            <person name="Poehlein A."/>
            <person name="Daniel R."/>
        </authorList>
    </citation>
    <scope>NUCLEOTIDE SEQUENCE [LARGE SCALE GENOMIC DNA]</scope>
    <source>
        <strain evidence="1 2">DSM 23265</strain>
    </source>
</reference>
<protein>
    <submittedName>
        <fullName evidence="1">Uncharacterized protein</fullName>
    </submittedName>
</protein>
<organism evidence="1 2">
    <name type="scientific">Neomoorella humiferrea</name>
    <dbReference type="NCBI Taxonomy" id="676965"/>
    <lineage>
        <taxon>Bacteria</taxon>
        <taxon>Bacillati</taxon>
        <taxon>Bacillota</taxon>
        <taxon>Clostridia</taxon>
        <taxon>Neomoorellales</taxon>
        <taxon>Neomoorellaceae</taxon>
        <taxon>Neomoorella</taxon>
    </lineage>
</organism>
<dbReference type="Proteomes" id="UP000238415">
    <property type="component" value="Unassembled WGS sequence"/>
</dbReference>
<sequence>MVRKLPKYLKADIERGFILAYYEMVKGCTVSLDIPGENIVPVVAFAHKPGEIYGMDFSSIYHFAEKEKLQTRLRRVQKKVAALQRYAEFAALQMEMKYQVVYEIWCFMPPNKLVLETVSKAREEGMPVELVSVQEVHARLKQVALLEPMDKDIIYENAFLWAASLFRNAGAWK</sequence>
<comment type="caution">
    <text evidence="1">The sequence shown here is derived from an EMBL/GenBank/DDBJ whole genome shotgun (WGS) entry which is preliminary data.</text>
</comment>
<accession>A0A2T0ANT2</accession>
<keyword evidence="2" id="KW-1185">Reference proteome</keyword>
<gene>
    <name evidence="1" type="ORF">MOHU_18010</name>
</gene>
<proteinExistence type="predicted"/>
<name>A0A2T0ANT2_9FIRM</name>
<evidence type="ECO:0000313" key="1">
    <source>
        <dbReference type="EMBL" id="PRR70694.1"/>
    </source>
</evidence>
<dbReference type="EMBL" id="PVXM01000046">
    <property type="protein sequence ID" value="PRR70694.1"/>
    <property type="molecule type" value="Genomic_DNA"/>
</dbReference>
<evidence type="ECO:0000313" key="2">
    <source>
        <dbReference type="Proteomes" id="UP000238415"/>
    </source>
</evidence>